<dbReference type="GO" id="GO:0003723">
    <property type="term" value="F:RNA binding"/>
    <property type="evidence" value="ECO:0007669"/>
    <property type="project" value="InterPro"/>
</dbReference>
<dbReference type="GO" id="GO:0016787">
    <property type="term" value="F:hydrolase activity"/>
    <property type="evidence" value="ECO:0007669"/>
    <property type="project" value="UniProtKB-KW"/>
</dbReference>
<keyword evidence="2" id="KW-0255">Endonuclease</keyword>
<organism evidence="8 9">
    <name type="scientific">Aspergillus eucalypticola (strain CBS 122712 / IBT 29274)</name>
    <dbReference type="NCBI Taxonomy" id="1448314"/>
    <lineage>
        <taxon>Eukaryota</taxon>
        <taxon>Fungi</taxon>
        <taxon>Dikarya</taxon>
        <taxon>Ascomycota</taxon>
        <taxon>Pezizomycotina</taxon>
        <taxon>Eurotiomycetes</taxon>
        <taxon>Eurotiomycetidae</taxon>
        <taxon>Eurotiales</taxon>
        <taxon>Aspergillaceae</taxon>
        <taxon>Aspergillus</taxon>
        <taxon>Aspergillus subgen. Circumdati</taxon>
    </lineage>
</organism>
<dbReference type="Gene3D" id="3.10.450.30">
    <property type="entry name" value="Microbial ribonucleases"/>
    <property type="match status" value="1"/>
</dbReference>
<evidence type="ECO:0000256" key="6">
    <source>
        <dbReference type="SAM" id="MobiDB-lite"/>
    </source>
</evidence>
<comment type="caution">
    <text evidence="8">The sequence shown here is derived from an EMBL/GenBank/DDBJ whole genome shotgun (WGS) entry which is preliminary data.</text>
</comment>
<protein>
    <submittedName>
        <fullName evidence="8">Uncharacterized protein</fullName>
    </submittedName>
</protein>
<evidence type="ECO:0000256" key="4">
    <source>
        <dbReference type="ARBA" id="ARBA00023157"/>
    </source>
</evidence>
<keyword evidence="4" id="KW-1015">Disulfide bond</keyword>
<evidence type="ECO:0000313" key="8">
    <source>
        <dbReference type="EMBL" id="PWY71382.1"/>
    </source>
</evidence>
<name>A0A317VEK6_ASPEC</name>
<dbReference type="InterPro" id="IPR016191">
    <property type="entry name" value="Ribonuclease/ribotoxin"/>
</dbReference>
<gene>
    <name evidence="8" type="ORF">BO83DRAFT_417950</name>
</gene>
<dbReference type="InterPro" id="IPR000026">
    <property type="entry name" value="N1-like"/>
</dbReference>
<feature type="compositionally biased region" description="Low complexity" evidence="6">
    <location>
        <begin position="155"/>
        <end position="169"/>
    </location>
</feature>
<dbReference type="GO" id="GO:0046589">
    <property type="term" value="F:ribonuclease T1 activity"/>
    <property type="evidence" value="ECO:0007669"/>
    <property type="project" value="UniProtKB-EC"/>
</dbReference>
<dbReference type="EMBL" id="MSFU01000015">
    <property type="protein sequence ID" value="PWY71382.1"/>
    <property type="molecule type" value="Genomic_DNA"/>
</dbReference>
<dbReference type="PANTHER" id="PTHR42104">
    <property type="entry name" value="EXTRACELLULAR GUANYL-SPECIFIC RIBONUCLEASE RNTA (AFU_ORTHOLOGUE AFUA_4G03230)"/>
    <property type="match status" value="1"/>
</dbReference>
<accession>A0A317VEK6</accession>
<keyword evidence="5" id="KW-0456">Lyase</keyword>
<dbReference type="SUPFAM" id="SSF53933">
    <property type="entry name" value="Microbial ribonucleases"/>
    <property type="match status" value="1"/>
</dbReference>
<keyword evidence="9" id="KW-1185">Reference proteome</keyword>
<dbReference type="GeneID" id="37056757"/>
<evidence type="ECO:0000256" key="2">
    <source>
        <dbReference type="ARBA" id="ARBA00022759"/>
    </source>
</evidence>
<keyword evidence="3" id="KW-0378">Hydrolase</keyword>
<evidence type="ECO:0000256" key="7">
    <source>
        <dbReference type="SAM" id="SignalP"/>
    </source>
</evidence>
<dbReference type="Proteomes" id="UP000246171">
    <property type="component" value="Unassembled WGS sequence"/>
</dbReference>
<evidence type="ECO:0000256" key="1">
    <source>
        <dbReference type="ARBA" id="ARBA00022722"/>
    </source>
</evidence>
<dbReference type="PANTHER" id="PTHR42104:SF2">
    <property type="entry name" value="GUANYL-SPECIFIC RIBONUCLEASE, PUTATIVE (AFU_ORTHOLOGUE AFUA_4G01200)-RELATED"/>
    <property type="match status" value="1"/>
</dbReference>
<dbReference type="OrthoDB" id="5425539at2759"/>
<dbReference type="RefSeq" id="XP_025387373.1">
    <property type="nucleotide sequence ID" value="XM_025534795.1"/>
</dbReference>
<evidence type="ECO:0000313" key="9">
    <source>
        <dbReference type="Proteomes" id="UP000246171"/>
    </source>
</evidence>
<dbReference type="Pfam" id="PF00545">
    <property type="entry name" value="Ribonuclease"/>
    <property type="match status" value="1"/>
</dbReference>
<evidence type="ECO:0000256" key="3">
    <source>
        <dbReference type="ARBA" id="ARBA00022801"/>
    </source>
</evidence>
<dbReference type="AlphaFoldDB" id="A0A317VEK6"/>
<keyword evidence="1" id="KW-0540">Nuclease</keyword>
<sequence length="186" mass="19872">MLFSFKPTILLALALTAIATPIANPTVDEGNILVARAPRRDVDCNGKKFTKADIHNAIEQSKVVEDKRQTNAKAYGKYPEVYGNGEGLFGSSRTLYEYPLVSGTYSGKTNAGPPGNYRVIMDENYTYLGSVYHIPGNSFKKCTNLADTATTTATTTTTTKATTTATTKASSGNTSHKSGSKSGIIK</sequence>
<keyword evidence="7" id="KW-0732">Signal</keyword>
<reference evidence="8" key="1">
    <citation type="submission" date="2016-12" db="EMBL/GenBank/DDBJ databases">
        <title>The genomes of Aspergillus section Nigri reveals drivers in fungal speciation.</title>
        <authorList>
            <consortium name="DOE Joint Genome Institute"/>
            <person name="Vesth T.C."/>
            <person name="Nybo J."/>
            <person name="Theobald S."/>
            <person name="Brandl J."/>
            <person name="Frisvad J.C."/>
            <person name="Nielsen K.F."/>
            <person name="Lyhne E.K."/>
            <person name="Kogle M.E."/>
            <person name="Kuo A."/>
            <person name="Riley R."/>
            <person name="Clum A."/>
            <person name="Nolan M."/>
            <person name="Lipzen A."/>
            <person name="Salamov A."/>
            <person name="Henrissat B."/>
            <person name="Wiebenga A."/>
            <person name="De vries R.P."/>
            <person name="Grigoriev I.V."/>
            <person name="Mortensen U.H."/>
            <person name="Andersen M.R."/>
            <person name="Baker S.E."/>
        </authorList>
    </citation>
    <scope>NUCLEOTIDE SEQUENCE</scope>
    <source>
        <strain evidence="8">CBS 122712</strain>
    </source>
</reference>
<evidence type="ECO:0000256" key="5">
    <source>
        <dbReference type="ARBA" id="ARBA00023239"/>
    </source>
</evidence>
<feature type="signal peptide" evidence="7">
    <location>
        <begin position="1"/>
        <end position="19"/>
    </location>
</feature>
<proteinExistence type="predicted"/>
<dbReference type="VEuPathDB" id="FungiDB:BO83DRAFT_417950"/>
<feature type="chain" id="PRO_5016349481" evidence="7">
    <location>
        <begin position="20"/>
        <end position="186"/>
    </location>
</feature>
<feature type="region of interest" description="Disordered" evidence="6">
    <location>
        <begin position="155"/>
        <end position="186"/>
    </location>
</feature>